<dbReference type="CDD" id="cd02142">
    <property type="entry name" value="McbC_SagB-like_oxidoreductase"/>
    <property type="match status" value="1"/>
</dbReference>
<name>A0A1H3DGA0_9PSEU</name>
<sequence length="522" mass="57178">MSSSILPHRQASPAAIGDARHLVSFREDVVVDRTGDELVIAHRWGNHVLTGVSDGIAAAVDRLTFGPVLAGNVMDLVITSAQDPIAEATRMHGLVELLQFLLVHSVERDAVTLADVVPISSSARLKGFTGPVRAAGHERLALSRFAYLHQVDGVLTLENPLSLYRARLHDPQLAALVTAASRPRTVAELIKLVPALGERATRPVLDLLLAARLLDRADAPETDRLRQWGFHDLLFHARSRSGRHDEEFGATFRFTGEIEHESPIRELPAGEIVVLPVPDFDEVRARDPRLTEVLELRQSVRTPGERPLKLRQLAELLYRVQRIRSIYGPVPEQQMPYQGVDRPYPAGGGAGELDLWLTIRRCAGLKPGMYFYDPAGHRLVLVNDSTSDIDAMLGVASISAGNALAPDVLVTITSRFQRLGWKYSGIPYATTLKHVGVLYQTLYLVSTAMGLAPCGLGVGDAELSARCFGLDWERESSVGDFMISSAPTGLDRARHTTEDLPGWQAHNGVDWRARAAAESDED</sequence>
<evidence type="ECO:0000313" key="2">
    <source>
        <dbReference type="EMBL" id="SDX65493.1"/>
    </source>
</evidence>
<dbReference type="PANTHER" id="PTHR43745">
    <property type="entry name" value="NITROREDUCTASE MJ1384-RELATED"/>
    <property type="match status" value="1"/>
</dbReference>
<feature type="domain" description="Cyanobactin oxidase ThcOx second" evidence="1">
    <location>
        <begin position="141"/>
        <end position="245"/>
    </location>
</feature>
<dbReference type="Proteomes" id="UP000199515">
    <property type="component" value="Unassembled WGS sequence"/>
</dbReference>
<evidence type="ECO:0000313" key="3">
    <source>
        <dbReference type="Proteomes" id="UP000199515"/>
    </source>
</evidence>
<keyword evidence="3" id="KW-1185">Reference proteome</keyword>
<dbReference type="OrthoDB" id="3723182at2"/>
<proteinExistence type="predicted"/>
<dbReference type="PANTHER" id="PTHR43745:SF2">
    <property type="entry name" value="NITROREDUCTASE MJ1384-RELATED"/>
    <property type="match status" value="1"/>
</dbReference>
<dbReference type="NCBIfam" id="TIGR03605">
    <property type="entry name" value="antibiot_sagB"/>
    <property type="match status" value="1"/>
</dbReference>
<dbReference type="InterPro" id="IPR020051">
    <property type="entry name" value="SagB-type_dehydrogenase"/>
</dbReference>
<dbReference type="Gene3D" id="3.40.109.10">
    <property type="entry name" value="NADH Oxidase"/>
    <property type="match status" value="1"/>
</dbReference>
<dbReference type="InterPro" id="IPR000415">
    <property type="entry name" value="Nitroreductase-like"/>
</dbReference>
<dbReference type="STRING" id="589385.SAMN05421504_103384"/>
<accession>A0A1H3DGA0</accession>
<protein>
    <submittedName>
        <fullName evidence="2">SagB-type dehydrogenase domain-containing protein</fullName>
    </submittedName>
</protein>
<dbReference type="AlphaFoldDB" id="A0A1H3DGA0"/>
<dbReference type="GO" id="GO:0016491">
    <property type="term" value="F:oxidoreductase activity"/>
    <property type="evidence" value="ECO:0007669"/>
    <property type="project" value="InterPro"/>
</dbReference>
<dbReference type="InterPro" id="IPR052544">
    <property type="entry name" value="Bacteriocin_Proc_Enz"/>
</dbReference>
<gene>
    <name evidence="2" type="ORF">SAMN05421504_103384</name>
</gene>
<organism evidence="2 3">
    <name type="scientific">Amycolatopsis xylanica</name>
    <dbReference type="NCBI Taxonomy" id="589385"/>
    <lineage>
        <taxon>Bacteria</taxon>
        <taxon>Bacillati</taxon>
        <taxon>Actinomycetota</taxon>
        <taxon>Actinomycetes</taxon>
        <taxon>Pseudonocardiales</taxon>
        <taxon>Pseudonocardiaceae</taxon>
        <taxon>Amycolatopsis</taxon>
    </lineage>
</organism>
<dbReference type="Pfam" id="PF22767">
    <property type="entry name" value="ThcOx"/>
    <property type="match status" value="1"/>
</dbReference>
<evidence type="ECO:0000259" key="1">
    <source>
        <dbReference type="Pfam" id="PF22767"/>
    </source>
</evidence>
<reference evidence="2 3" key="1">
    <citation type="submission" date="2016-10" db="EMBL/GenBank/DDBJ databases">
        <authorList>
            <person name="de Groot N.N."/>
        </authorList>
    </citation>
    <scope>NUCLEOTIDE SEQUENCE [LARGE SCALE GENOMIC DNA]</scope>
    <source>
        <strain evidence="2 3">CPCC 202699</strain>
    </source>
</reference>
<dbReference type="EMBL" id="FNON01000003">
    <property type="protein sequence ID" value="SDX65493.1"/>
    <property type="molecule type" value="Genomic_DNA"/>
</dbReference>
<dbReference type="InterPro" id="IPR054488">
    <property type="entry name" value="ThcOx_dom2"/>
</dbReference>
<dbReference type="RefSeq" id="WP_091289463.1">
    <property type="nucleotide sequence ID" value="NZ_FNON01000003.1"/>
</dbReference>